<evidence type="ECO:0000259" key="1">
    <source>
        <dbReference type="Pfam" id="PF07596"/>
    </source>
</evidence>
<dbReference type="OrthoDB" id="254858at2"/>
<proteinExistence type="predicted"/>
<dbReference type="NCBIfam" id="TIGR02532">
    <property type="entry name" value="IV_pilin_GFxxxE"/>
    <property type="match status" value="1"/>
</dbReference>
<dbReference type="AlphaFoldDB" id="A0A518D8B9"/>
<dbReference type="Proteomes" id="UP000317429">
    <property type="component" value="Chromosome"/>
</dbReference>
<dbReference type="SUPFAM" id="SSF54523">
    <property type="entry name" value="Pili subunits"/>
    <property type="match status" value="1"/>
</dbReference>
<feature type="domain" description="DUF1559" evidence="1">
    <location>
        <begin position="36"/>
        <end position="323"/>
    </location>
</feature>
<dbReference type="RefSeq" id="WP_145281834.1">
    <property type="nucleotide sequence ID" value="NZ_CP036291.1"/>
</dbReference>
<dbReference type="KEGG" id="pnd:Pla175_10690"/>
<dbReference type="EMBL" id="CP036291">
    <property type="protein sequence ID" value="QDU87703.1"/>
    <property type="molecule type" value="Genomic_DNA"/>
</dbReference>
<name>A0A518D8B9_9BACT</name>
<dbReference type="InterPro" id="IPR045584">
    <property type="entry name" value="Pilin-like"/>
</dbReference>
<gene>
    <name evidence="2" type="primary">xcpT_1</name>
    <name evidence="2" type="ORF">Pla175_10690</name>
</gene>
<dbReference type="InterPro" id="IPR012902">
    <property type="entry name" value="N_methyl_site"/>
</dbReference>
<protein>
    <submittedName>
        <fullName evidence="2">Type II secretion system protein G</fullName>
    </submittedName>
</protein>
<reference evidence="2 3" key="1">
    <citation type="submission" date="2019-02" db="EMBL/GenBank/DDBJ databases">
        <title>Deep-cultivation of Planctomycetes and their phenomic and genomic characterization uncovers novel biology.</title>
        <authorList>
            <person name="Wiegand S."/>
            <person name="Jogler M."/>
            <person name="Boedeker C."/>
            <person name="Pinto D."/>
            <person name="Vollmers J."/>
            <person name="Rivas-Marin E."/>
            <person name="Kohn T."/>
            <person name="Peeters S.H."/>
            <person name="Heuer A."/>
            <person name="Rast P."/>
            <person name="Oberbeckmann S."/>
            <person name="Bunk B."/>
            <person name="Jeske O."/>
            <person name="Meyerdierks A."/>
            <person name="Storesund J.E."/>
            <person name="Kallscheuer N."/>
            <person name="Luecker S."/>
            <person name="Lage O.M."/>
            <person name="Pohl T."/>
            <person name="Merkel B.J."/>
            <person name="Hornburger P."/>
            <person name="Mueller R.-W."/>
            <person name="Bruemmer F."/>
            <person name="Labrenz M."/>
            <person name="Spormann A.M."/>
            <person name="Op den Camp H."/>
            <person name="Overmann J."/>
            <person name="Amann R."/>
            <person name="Jetten M.S.M."/>
            <person name="Mascher T."/>
            <person name="Medema M.H."/>
            <person name="Devos D.P."/>
            <person name="Kaster A.-K."/>
            <person name="Ovreas L."/>
            <person name="Rohde M."/>
            <person name="Galperin M.Y."/>
            <person name="Jogler C."/>
        </authorList>
    </citation>
    <scope>NUCLEOTIDE SEQUENCE [LARGE SCALE GENOMIC DNA]</scope>
    <source>
        <strain evidence="2 3">Pla175</strain>
    </source>
</reference>
<sequence>MPRPSRRFCAGFTLVELLVVIAIIGILVALLLPAVQAAREAARRSGCQNNVRQIALAMLNYESAQGSLPPARVTFGVDVADSAGRFGRNSKWSPQARVLPYLEESQFESLIDYERDYYDVQFGDGLIGAYRVPIYLCPTEEKDEVRLSSAGIPEHYPINYGVNRGVWMVYDPTGQRQELGAFQSSRATELRQVSDGTSKTLMLAEVKGWTPYKRDAVHTSDTPPTLAEVCGLAGSFKENSGHTEWVDGRSHQTGFTAAFTPGTKVLCPQSGTEYDIDWVSSREGVSDTDRTYAAVTARSYHAGGTVNVAMVDGSAKGVTEGVDLVVWRALATRAGEETVSDTDYN</sequence>
<evidence type="ECO:0000313" key="3">
    <source>
        <dbReference type="Proteomes" id="UP000317429"/>
    </source>
</evidence>
<dbReference type="PROSITE" id="PS00409">
    <property type="entry name" value="PROKAR_NTER_METHYL"/>
    <property type="match status" value="1"/>
</dbReference>
<keyword evidence="3" id="KW-1185">Reference proteome</keyword>
<evidence type="ECO:0000313" key="2">
    <source>
        <dbReference type="EMBL" id="QDU87703.1"/>
    </source>
</evidence>
<dbReference type="PANTHER" id="PTHR30093:SF2">
    <property type="entry name" value="TYPE II SECRETION SYSTEM PROTEIN H"/>
    <property type="match status" value="1"/>
</dbReference>
<dbReference type="Gene3D" id="3.30.700.10">
    <property type="entry name" value="Glycoprotein, Type 4 Pilin"/>
    <property type="match status" value="1"/>
</dbReference>
<accession>A0A518D8B9</accession>
<dbReference type="Pfam" id="PF07596">
    <property type="entry name" value="SBP_bac_10"/>
    <property type="match status" value="1"/>
</dbReference>
<dbReference type="InterPro" id="IPR011453">
    <property type="entry name" value="DUF1559"/>
</dbReference>
<organism evidence="2 3">
    <name type="scientific">Pirellulimonas nuda</name>
    <dbReference type="NCBI Taxonomy" id="2528009"/>
    <lineage>
        <taxon>Bacteria</taxon>
        <taxon>Pseudomonadati</taxon>
        <taxon>Planctomycetota</taxon>
        <taxon>Planctomycetia</taxon>
        <taxon>Pirellulales</taxon>
        <taxon>Lacipirellulaceae</taxon>
        <taxon>Pirellulimonas</taxon>
    </lineage>
</organism>
<dbReference type="Pfam" id="PF07963">
    <property type="entry name" value="N_methyl"/>
    <property type="match status" value="1"/>
</dbReference>
<dbReference type="PANTHER" id="PTHR30093">
    <property type="entry name" value="GENERAL SECRETION PATHWAY PROTEIN G"/>
    <property type="match status" value="1"/>
</dbReference>